<sequence length="155" mass="17089">MLIEKRIKELGIDLPPSSPPQAMYIPVKRLGNALFVSGQVPMKDGKPFYTGKVGNERSIEYAQEAARLCIVNMLAAVKAYLGDLDRVVSIVKLQAFVNSETGFDRQHIVANAASELLYEIFGEAGRHARTAVGTNQLPLDFTVEIEAVIEIREND</sequence>
<dbReference type="AlphaFoldDB" id="A0A7C1CV93"/>
<name>A0A7C1CV93_9BACT</name>
<dbReference type="InterPro" id="IPR035959">
    <property type="entry name" value="RutC-like_sf"/>
</dbReference>
<dbReference type="PANTHER" id="PTHR43760">
    <property type="entry name" value="ENDORIBONUCLEASE-RELATED"/>
    <property type="match status" value="1"/>
</dbReference>
<dbReference type="SUPFAM" id="SSF55298">
    <property type="entry name" value="YjgF-like"/>
    <property type="match status" value="1"/>
</dbReference>
<gene>
    <name evidence="2" type="ORF">ENN47_12235</name>
</gene>
<feature type="domain" description="Endoribonuclease L-PSP/chorismate mutase-like" evidence="1">
    <location>
        <begin position="5"/>
        <end position="140"/>
    </location>
</feature>
<organism evidence="2">
    <name type="scientific">Mesotoga infera</name>
    <dbReference type="NCBI Taxonomy" id="1236046"/>
    <lineage>
        <taxon>Bacteria</taxon>
        <taxon>Thermotogati</taxon>
        <taxon>Thermotogota</taxon>
        <taxon>Thermotogae</taxon>
        <taxon>Kosmotogales</taxon>
        <taxon>Kosmotogaceae</taxon>
        <taxon>Mesotoga</taxon>
    </lineage>
</organism>
<dbReference type="Proteomes" id="UP000886198">
    <property type="component" value="Unassembled WGS sequence"/>
</dbReference>
<comment type="caution">
    <text evidence="2">The sequence shown here is derived from an EMBL/GenBank/DDBJ whole genome shotgun (WGS) entry which is preliminary data.</text>
</comment>
<proteinExistence type="predicted"/>
<dbReference type="Gene3D" id="3.30.1330.40">
    <property type="entry name" value="RutC-like"/>
    <property type="match status" value="1"/>
</dbReference>
<dbReference type="PANTHER" id="PTHR43760:SF1">
    <property type="entry name" value="ENDORIBONUCLEASE L-PSP_CHORISMATE MUTASE-LIKE DOMAIN-CONTAINING PROTEIN"/>
    <property type="match status" value="1"/>
</dbReference>
<accession>A0A7C1CV93</accession>
<dbReference type="CDD" id="cd02199">
    <property type="entry name" value="YjgF_YER057c_UK114_like_1"/>
    <property type="match status" value="1"/>
</dbReference>
<evidence type="ECO:0000313" key="2">
    <source>
        <dbReference type="EMBL" id="HDP78917.1"/>
    </source>
</evidence>
<dbReference type="Pfam" id="PF14588">
    <property type="entry name" value="YjgF_endoribonc"/>
    <property type="match status" value="1"/>
</dbReference>
<protein>
    <submittedName>
        <fullName evidence="2">RidA family protein</fullName>
    </submittedName>
</protein>
<evidence type="ECO:0000259" key="1">
    <source>
        <dbReference type="Pfam" id="PF14588"/>
    </source>
</evidence>
<dbReference type="EMBL" id="DSBT01000376">
    <property type="protein sequence ID" value="HDP78917.1"/>
    <property type="molecule type" value="Genomic_DNA"/>
</dbReference>
<dbReference type="InterPro" id="IPR013813">
    <property type="entry name" value="Endoribo_LPSP/chorism_mut-like"/>
</dbReference>
<reference evidence="2" key="1">
    <citation type="journal article" date="2020" name="mSystems">
        <title>Genome- and Community-Level Interaction Insights into Carbon Utilization and Element Cycling Functions of Hydrothermarchaeota in Hydrothermal Sediment.</title>
        <authorList>
            <person name="Zhou Z."/>
            <person name="Liu Y."/>
            <person name="Xu W."/>
            <person name="Pan J."/>
            <person name="Luo Z.H."/>
            <person name="Li M."/>
        </authorList>
    </citation>
    <scope>NUCLEOTIDE SEQUENCE [LARGE SCALE GENOMIC DNA]</scope>
    <source>
        <strain evidence="2">SpSt-1179</strain>
    </source>
</reference>